<proteinExistence type="predicted"/>
<evidence type="ECO:0000313" key="3">
    <source>
        <dbReference type="Proteomes" id="UP001140560"/>
    </source>
</evidence>
<comment type="caution">
    <text evidence="2">The sequence shown here is derived from an EMBL/GenBank/DDBJ whole genome shotgun (WGS) entry which is preliminary data.</text>
</comment>
<dbReference type="Proteomes" id="UP001140560">
    <property type="component" value="Unassembled WGS sequence"/>
</dbReference>
<organism evidence="2 3">
    <name type="scientific">Neocucurbitaria cava</name>
    <dbReference type="NCBI Taxonomy" id="798079"/>
    <lineage>
        <taxon>Eukaryota</taxon>
        <taxon>Fungi</taxon>
        <taxon>Dikarya</taxon>
        <taxon>Ascomycota</taxon>
        <taxon>Pezizomycotina</taxon>
        <taxon>Dothideomycetes</taxon>
        <taxon>Pleosporomycetidae</taxon>
        <taxon>Pleosporales</taxon>
        <taxon>Pleosporineae</taxon>
        <taxon>Cucurbitariaceae</taxon>
        <taxon>Neocucurbitaria</taxon>
    </lineage>
</organism>
<feature type="coiled-coil region" evidence="1">
    <location>
        <begin position="552"/>
        <end position="579"/>
    </location>
</feature>
<sequence length="588" mass="65907">MAPRKRAVTTREFKDRADLELAVWRAEAKYDLTQFVEDGDLADLEIQEAEAKIQRCDAELKRIKDRDPTHPLVRREEQARMRLATVNLVKEEREAQKKRREEWEAEKRQREASQVELQSQVEVGSVEYDSLKRDLSHVQRDLEHSQRQFQELRRLCSDLHQVIDGSSANEQPRTGLKELQQYAGSLGLKAKAVEYHALSLWVEGCGGKKTLIEKAAQAETVAPLLRIVGEPGQLDSLTALLVKEGTLNKLLEKVTQAETVAPLLRMVGEQGQLDSLIALLSKEGLQNLQDKVAQVDTVAPLLRMVGEQGQLDSLIALLGKEGLQNLQDKVAQVDTVAPLLRNVSAPGQLGALAVLLNKEGGLENLSKAVSDATKARSLLEHKGGIEGLEQLVGEAQFARSLVDDHGPPEDLKTTLKQAAKLKDLAHLGDLVNLSNVNFVDVESHRAWLEMTNRLIRDGGGTVDAVRQNLVDLQKFKREMVHVANQILTHYEAHEDLGNVLYEGYQEGLADGKVSEHVKLALEGARTLRERFEESCEAALEHAKGHSLWREKHAALLDRIEQYEKDLRQKGEAIQMYKEHITRSEQTRN</sequence>
<accession>A0A9W9CH08</accession>
<keyword evidence="3" id="KW-1185">Reference proteome</keyword>
<feature type="coiled-coil region" evidence="1">
    <location>
        <begin position="46"/>
        <end position="155"/>
    </location>
</feature>
<gene>
    <name evidence="2" type="ORF">N0V83_010738</name>
</gene>
<keyword evidence="1" id="KW-0175">Coiled coil</keyword>
<evidence type="ECO:0000256" key="1">
    <source>
        <dbReference type="SAM" id="Coils"/>
    </source>
</evidence>
<dbReference type="AlphaFoldDB" id="A0A9W9CH08"/>
<protein>
    <submittedName>
        <fullName evidence="2">Uncharacterized protein</fullName>
    </submittedName>
</protein>
<reference evidence="2" key="1">
    <citation type="submission" date="2022-10" db="EMBL/GenBank/DDBJ databases">
        <title>Tapping the CABI collections for fungal endophytes: first genome assemblies for Collariella, Neodidymelliopsis, Ascochyta clinopodiicola, Didymella pomorum, Didymosphaeria variabile, Neocosmospora piperis and Neocucurbitaria cava.</title>
        <authorList>
            <person name="Hill R."/>
        </authorList>
    </citation>
    <scope>NUCLEOTIDE SEQUENCE</scope>
    <source>
        <strain evidence="2">IMI 356814</strain>
    </source>
</reference>
<dbReference type="EMBL" id="JAPEUY010000022">
    <property type="protein sequence ID" value="KAJ4361797.1"/>
    <property type="molecule type" value="Genomic_DNA"/>
</dbReference>
<dbReference type="OrthoDB" id="10646385at2759"/>
<evidence type="ECO:0000313" key="2">
    <source>
        <dbReference type="EMBL" id="KAJ4361797.1"/>
    </source>
</evidence>
<name>A0A9W9CH08_9PLEO</name>